<dbReference type="InterPro" id="IPR003156">
    <property type="entry name" value="DHHA1_dom"/>
</dbReference>
<dbReference type="CDD" id="cd00673">
    <property type="entry name" value="AlaRS_core"/>
    <property type="match status" value="1"/>
</dbReference>
<dbReference type="Pfam" id="PF26023">
    <property type="entry name" value="ALA1"/>
    <property type="match status" value="1"/>
</dbReference>
<dbReference type="KEGG" id="vpo:Kpol_1071p9"/>
<feature type="binding site" evidence="15">
    <location>
        <position position="725"/>
    </location>
    <ligand>
        <name>Zn(2+)</name>
        <dbReference type="ChEBI" id="CHEBI:29105"/>
    </ligand>
</feature>
<sequence>MSVNENLPVIWNANKVRDTFYDYFKSKNHTFISSSPVVPYDDPTLLFANAGMNQFKSIFLGTVDPTSKLYDLKRAYNSQKCIRAGGKHNDLEDVGKDSYHHTYFEMLGNWSFGDYFKNDAIVYSWDLLTNVYKIPKDRLYVSYFEGDESQGLEPDFEARDIWRSVGVPEDHIVPGNLKDNFWEMGEEGPCGPSSEIHYDRIGGRNASQLVNKDDPNVLEIWNLVFIQYNRDSERKLKALPAKHVDTGMGFERLVSVLQNVNSNYDIDLFTKIFKRIQAITNAREYTGKFGKYDVDGVDTAYRVLADHARTLTFALTDGCIPNNEGRGYVIRRILRRGARYARKYMNYSIGDFFSKLIPQVIEENKSIFPEVSKDFNYIKEILDEEEASFAKTLDRGEKLFEKYASDASKLDSKTLDGLQVWRLYDTYGFPVDLTELMAQELGLNIDVPGFERAKKDSYEASKRASKKYDIDLFKLDVHDISKLNTDAVPKTNDKDKYETTDVMATVLRIHDGSEFLDVAADKDKKYGVILDKTCFYAEQGGQIYDNGKLIIDGKTEFNVENVQEFNGYILHIGTLMDGKLSTNDKVVASFDELRRFPIRNNHTGTHILNFALRDVLGKDVEQKGSLVTPEKFRFDFSHKKPLTLDEIKEIEMICDTLIVSKKPVFYKNVQLNEAKRISSIRAVFGESYPDPVRVVSIGQPVEKILEDPTETNSSEFSIEFCGGTHVANTEDIQKLAIIEETGIAKGIRRITAVTGPEAFNAQRIAEQFNGELDDLNSLPFSDAKDKKIKELGFSLNQSTVSVLSKHLLREKFNKIEKKYKEELRKKNKLEAKVILDKVQEYFNTNKSSKFFVYAFDIPANSKAITDAINYIKNSNNDKSIYLLSGDIKGNKLAHGCYLSDDAISKGIDGEELVKVVTTLIGGKAGGRKNIFQGVSTYNDNINEVIDNITKIFSEKLT</sequence>
<keyword evidence="4 15" id="KW-0436">Ligase</keyword>
<evidence type="ECO:0000256" key="16">
    <source>
        <dbReference type="SAM" id="Coils"/>
    </source>
</evidence>
<keyword evidence="3 15" id="KW-0820">tRNA-binding</keyword>
<comment type="subcellular location">
    <subcellularLocation>
        <location evidence="15">Mitochondrion</location>
    </subcellularLocation>
    <subcellularLocation>
        <location evidence="15">Cytoplasm</location>
    </subcellularLocation>
</comment>
<dbReference type="GO" id="GO:0000049">
    <property type="term" value="F:tRNA binding"/>
    <property type="evidence" value="ECO:0007669"/>
    <property type="project" value="UniProtKB-KW"/>
</dbReference>
<keyword evidence="6 15" id="KW-0547">Nucleotide-binding</keyword>
<dbReference type="InterPro" id="IPR059090">
    <property type="entry name" value="ALA1_helical"/>
</dbReference>
<dbReference type="OMA" id="NCLEIWN"/>
<dbReference type="PANTHER" id="PTHR11777">
    <property type="entry name" value="ALANYL-TRNA SYNTHETASE"/>
    <property type="match status" value="1"/>
</dbReference>
<organism evidence="19">
    <name type="scientific">Vanderwaltozyma polyspora (strain ATCC 22028 / DSM 70294 / BCRC 21397 / CBS 2163 / NBRC 10782 / NRRL Y-8283 / UCD 57-17)</name>
    <name type="common">Kluyveromyces polysporus</name>
    <dbReference type="NCBI Taxonomy" id="436907"/>
    <lineage>
        <taxon>Eukaryota</taxon>
        <taxon>Fungi</taxon>
        <taxon>Dikarya</taxon>
        <taxon>Ascomycota</taxon>
        <taxon>Saccharomycotina</taxon>
        <taxon>Saccharomycetes</taxon>
        <taxon>Saccharomycetales</taxon>
        <taxon>Saccharomycetaceae</taxon>
        <taxon>Vanderwaltozyma</taxon>
    </lineage>
</organism>
<evidence type="ECO:0000256" key="8">
    <source>
        <dbReference type="ARBA" id="ARBA00022840"/>
    </source>
</evidence>
<dbReference type="InterPro" id="IPR018163">
    <property type="entry name" value="Thr/Ala-tRNA-synth_IIc_edit"/>
</dbReference>
<comment type="subunit">
    <text evidence="15">Monomer.</text>
</comment>
<dbReference type="GO" id="GO:0005739">
    <property type="term" value="C:mitochondrion"/>
    <property type="evidence" value="ECO:0007669"/>
    <property type="project" value="UniProtKB-SubCell"/>
</dbReference>
<dbReference type="SUPFAM" id="SSF55186">
    <property type="entry name" value="ThrRS/AlaRS common domain"/>
    <property type="match status" value="1"/>
</dbReference>
<keyword evidence="9 15" id="KW-0694">RNA-binding</keyword>
<dbReference type="FunFam" id="3.30.930.10:FF:000011">
    <property type="entry name" value="Alanine--tRNA ligase, cytoplasmic"/>
    <property type="match status" value="1"/>
</dbReference>
<evidence type="ECO:0000313" key="19">
    <source>
        <dbReference type="Proteomes" id="UP000000267"/>
    </source>
</evidence>
<dbReference type="BRENDA" id="6.1.1.7">
    <property type="organism ID" value="15745"/>
</dbReference>
<feature type="coiled-coil region" evidence="16">
    <location>
        <begin position="805"/>
        <end position="832"/>
    </location>
</feature>
<dbReference type="Gene3D" id="3.10.310.40">
    <property type="match status" value="1"/>
</dbReference>
<dbReference type="FunFam" id="3.10.310.40:FF:000003">
    <property type="entry name" value="Alanine--tRNA ligase"/>
    <property type="match status" value="1"/>
</dbReference>
<dbReference type="FunFam" id="2.40.30.130:FF:000004">
    <property type="entry name" value="Alanine--tRNA ligase"/>
    <property type="match status" value="1"/>
</dbReference>
<comment type="function">
    <text evidence="14 15">Catalyzes the attachment of alanine to tRNA(Ala) in a two-step reaction: alanine is first activated by ATP to form Ala-AMP and then transferred to the acceptor end of tRNA(Ala). Also edits incorrectly charged tRNA(Ala) via its editing domain.</text>
</comment>
<dbReference type="Gene3D" id="2.40.30.130">
    <property type="match status" value="1"/>
</dbReference>
<evidence type="ECO:0000256" key="7">
    <source>
        <dbReference type="ARBA" id="ARBA00022833"/>
    </source>
</evidence>
<dbReference type="InterPro" id="IPR018165">
    <property type="entry name" value="Ala-tRNA-synth_IIc_core"/>
</dbReference>
<comment type="cofactor">
    <cofactor evidence="15">
        <name>Zn(2+)</name>
        <dbReference type="ChEBI" id="CHEBI:29105"/>
    </cofactor>
    <text evidence="15">Binds 1 zinc ion per subunit.</text>
</comment>
<dbReference type="InterPro" id="IPR009000">
    <property type="entry name" value="Transl_B-barrel_sf"/>
</dbReference>
<keyword evidence="8 15" id="KW-0067">ATP-binding</keyword>
<evidence type="ECO:0000256" key="10">
    <source>
        <dbReference type="ARBA" id="ARBA00022917"/>
    </source>
</evidence>
<evidence type="ECO:0000256" key="1">
    <source>
        <dbReference type="ARBA" id="ARBA00008429"/>
    </source>
</evidence>
<dbReference type="InterPro" id="IPR050058">
    <property type="entry name" value="Ala-tRNA_ligase"/>
</dbReference>
<evidence type="ECO:0000256" key="2">
    <source>
        <dbReference type="ARBA" id="ARBA00022490"/>
    </source>
</evidence>
<feature type="binding site" evidence="15">
    <location>
        <position position="721"/>
    </location>
    <ligand>
        <name>Zn(2+)</name>
        <dbReference type="ChEBI" id="CHEBI:29105"/>
    </ligand>
</feature>
<dbReference type="GO" id="GO:0005524">
    <property type="term" value="F:ATP binding"/>
    <property type="evidence" value="ECO:0007669"/>
    <property type="project" value="UniProtKB-UniRule"/>
</dbReference>
<dbReference type="GeneID" id="5543148"/>
<dbReference type="OrthoDB" id="2423964at2759"/>
<keyword evidence="7 15" id="KW-0862">Zinc</keyword>
<dbReference type="PRINTS" id="PR00980">
    <property type="entry name" value="TRNASYNTHALA"/>
</dbReference>
<dbReference type="Gene3D" id="3.30.980.10">
    <property type="entry name" value="Threonyl-trna Synthetase, Chain A, domain 2"/>
    <property type="match status" value="1"/>
</dbReference>
<keyword evidence="5 15" id="KW-0479">Metal-binding</keyword>
<evidence type="ECO:0000256" key="9">
    <source>
        <dbReference type="ARBA" id="ARBA00022884"/>
    </source>
</evidence>
<dbReference type="HOGENOM" id="CLU_004485_5_0_1"/>
<comment type="domain">
    <text evidence="15">Consists of three domains; the N-terminal catalytic domain, the editing domain and the C-terminal C-Ala domain. The editing domain removes incorrectly charged amino acids, while the C-Ala domain, along with tRNA(Ala), serves as a bridge to cooperatively bring together the editing and aminoacylation centers thus stimulating deacylation of misacylated tRNAs.</text>
</comment>
<evidence type="ECO:0000256" key="6">
    <source>
        <dbReference type="ARBA" id="ARBA00022741"/>
    </source>
</evidence>
<dbReference type="SUPFAM" id="SSF55681">
    <property type="entry name" value="Class II aaRS and biotin synthetases"/>
    <property type="match status" value="1"/>
</dbReference>
<dbReference type="InterPro" id="IPR012947">
    <property type="entry name" value="tRNA_SAD"/>
</dbReference>
<evidence type="ECO:0000313" key="18">
    <source>
        <dbReference type="EMBL" id="EDO15102.1"/>
    </source>
</evidence>
<evidence type="ECO:0000256" key="4">
    <source>
        <dbReference type="ARBA" id="ARBA00022598"/>
    </source>
</evidence>
<dbReference type="Pfam" id="PF01411">
    <property type="entry name" value="tRNA-synt_2c"/>
    <property type="match status" value="1"/>
</dbReference>
<feature type="binding site" evidence="15">
    <location>
        <position position="602"/>
    </location>
    <ligand>
        <name>Zn(2+)</name>
        <dbReference type="ChEBI" id="CHEBI:29105"/>
    </ligand>
</feature>
<keyword evidence="16" id="KW-0175">Coiled coil</keyword>
<dbReference type="EC" id="6.1.1.7" evidence="15"/>
<evidence type="ECO:0000256" key="12">
    <source>
        <dbReference type="ARBA" id="ARBA00023146"/>
    </source>
</evidence>
<dbReference type="EMBL" id="DS480481">
    <property type="protein sequence ID" value="EDO15102.1"/>
    <property type="molecule type" value="Genomic_DNA"/>
</dbReference>
<dbReference type="InterPro" id="IPR018162">
    <property type="entry name" value="Ala-tRNA-ligase_IIc_anticod-bd"/>
</dbReference>
<dbReference type="eggNOG" id="KOG0188">
    <property type="taxonomic scope" value="Eukaryota"/>
</dbReference>
<dbReference type="GO" id="GO:0070143">
    <property type="term" value="P:mitochondrial alanyl-tRNA aminoacylation"/>
    <property type="evidence" value="ECO:0007669"/>
    <property type="project" value="UniProtKB-UniRule"/>
</dbReference>
<dbReference type="SUPFAM" id="SSF101353">
    <property type="entry name" value="Putative anticodon-binding domain of alanyl-tRNA synthetase (AlaRS)"/>
    <property type="match status" value="1"/>
</dbReference>
<dbReference type="InterPro" id="IPR018164">
    <property type="entry name" value="Ala-tRNA-synth_IIc_N"/>
</dbReference>
<feature type="binding site" evidence="15">
    <location>
        <position position="606"/>
    </location>
    <ligand>
        <name>Zn(2+)</name>
        <dbReference type="ChEBI" id="CHEBI:29105"/>
    </ligand>
</feature>
<dbReference type="SUPFAM" id="SSF50447">
    <property type="entry name" value="Translation proteins"/>
    <property type="match status" value="1"/>
</dbReference>
<name>A7TRK4_VANPO</name>
<keyword evidence="11 15" id="KW-0496">Mitochondrion</keyword>
<keyword evidence="19" id="KW-1185">Reference proteome</keyword>
<comment type="similarity">
    <text evidence="1">Belongs to the class-II aminoacyl-tRNA synthetase family. Alax-L subfamily.</text>
</comment>
<dbReference type="InParanoid" id="A7TRK4"/>
<evidence type="ECO:0000256" key="3">
    <source>
        <dbReference type="ARBA" id="ARBA00022555"/>
    </source>
</evidence>
<accession>A7TRK4</accession>
<dbReference type="PANTHER" id="PTHR11777:SF9">
    <property type="entry name" value="ALANINE--TRNA LIGASE, CYTOPLASMIC"/>
    <property type="match status" value="1"/>
</dbReference>
<evidence type="ECO:0000256" key="15">
    <source>
        <dbReference type="HAMAP-Rule" id="MF_03133"/>
    </source>
</evidence>
<comment type="catalytic activity">
    <reaction evidence="13 15">
        <text>tRNA(Ala) + L-alanine + ATP = L-alanyl-tRNA(Ala) + AMP + diphosphate</text>
        <dbReference type="Rhea" id="RHEA:12540"/>
        <dbReference type="Rhea" id="RHEA-COMP:9657"/>
        <dbReference type="Rhea" id="RHEA-COMP:9923"/>
        <dbReference type="ChEBI" id="CHEBI:30616"/>
        <dbReference type="ChEBI" id="CHEBI:33019"/>
        <dbReference type="ChEBI" id="CHEBI:57972"/>
        <dbReference type="ChEBI" id="CHEBI:78442"/>
        <dbReference type="ChEBI" id="CHEBI:78497"/>
        <dbReference type="ChEBI" id="CHEBI:456215"/>
        <dbReference type="EC" id="6.1.1.7"/>
    </reaction>
</comment>
<keyword evidence="12 15" id="KW-0030">Aminoacyl-tRNA synthetase</keyword>
<dbReference type="Pfam" id="PF02272">
    <property type="entry name" value="DHHA1"/>
    <property type="match status" value="1"/>
</dbReference>
<feature type="domain" description="Alanyl-transfer RNA synthetases family profile" evidence="17">
    <location>
        <begin position="11"/>
        <end position="764"/>
    </location>
</feature>
<dbReference type="NCBIfam" id="TIGR00344">
    <property type="entry name" value="alaS"/>
    <property type="match status" value="1"/>
</dbReference>
<dbReference type="Proteomes" id="UP000000267">
    <property type="component" value="Unassembled WGS sequence"/>
</dbReference>
<dbReference type="STRING" id="436907.A7TRK4"/>
<evidence type="ECO:0000256" key="14">
    <source>
        <dbReference type="ARBA" id="ARBA00055137"/>
    </source>
</evidence>
<dbReference type="SMART" id="SM00863">
    <property type="entry name" value="tRNA_SAD"/>
    <property type="match status" value="1"/>
</dbReference>
<evidence type="ECO:0000259" key="17">
    <source>
        <dbReference type="PROSITE" id="PS50860"/>
    </source>
</evidence>
<dbReference type="AlphaFoldDB" id="A7TRK4"/>
<gene>
    <name evidence="15" type="primary">ALA1</name>
    <name evidence="18" type="ORF">Kpol_1071p9</name>
</gene>
<dbReference type="GO" id="GO:0004813">
    <property type="term" value="F:alanine-tRNA ligase activity"/>
    <property type="evidence" value="ECO:0007669"/>
    <property type="project" value="UniProtKB-UniRule"/>
</dbReference>
<protein>
    <recommendedName>
        <fullName evidence="15">Alanine--tRNA ligase</fullName>
        <ecNumber evidence="15">6.1.1.7</ecNumber>
    </recommendedName>
    <alternativeName>
        <fullName evidence="15">Alanyl-tRNA synthetase</fullName>
        <shortName evidence="15">AlaRS</shortName>
    </alternativeName>
</protein>
<evidence type="ECO:0000256" key="5">
    <source>
        <dbReference type="ARBA" id="ARBA00022723"/>
    </source>
</evidence>
<dbReference type="PhylomeDB" id="A7TRK4"/>
<dbReference type="InterPro" id="IPR002318">
    <property type="entry name" value="Ala-tRNA-lgiase_IIc"/>
</dbReference>
<dbReference type="FunFam" id="3.30.980.10:FF:000004">
    <property type="entry name" value="Alanine--tRNA ligase, cytoplasmic"/>
    <property type="match status" value="1"/>
</dbReference>
<proteinExistence type="inferred from homology"/>
<evidence type="ECO:0000256" key="13">
    <source>
        <dbReference type="ARBA" id="ARBA00048300"/>
    </source>
</evidence>
<keyword evidence="10 15" id="KW-0648">Protein biosynthesis</keyword>
<dbReference type="Pfam" id="PF07973">
    <property type="entry name" value="tRNA_SAD"/>
    <property type="match status" value="1"/>
</dbReference>
<dbReference type="HAMAP" id="MF_00036_B">
    <property type="entry name" value="Ala_tRNA_synth_B"/>
    <property type="match status" value="1"/>
</dbReference>
<keyword evidence="2 15" id="KW-0963">Cytoplasm</keyword>
<dbReference type="InterPro" id="IPR045864">
    <property type="entry name" value="aa-tRNA-synth_II/BPL/LPL"/>
</dbReference>
<dbReference type="GO" id="GO:0008270">
    <property type="term" value="F:zinc ion binding"/>
    <property type="evidence" value="ECO:0007669"/>
    <property type="project" value="UniProtKB-UniRule"/>
</dbReference>
<dbReference type="InterPro" id="IPR023033">
    <property type="entry name" value="Ala_tRNA_ligase_euk/bac"/>
</dbReference>
<dbReference type="Gene3D" id="3.30.930.10">
    <property type="entry name" value="Bira Bifunctional Protein, Domain 2"/>
    <property type="match status" value="1"/>
</dbReference>
<dbReference type="GO" id="GO:0002161">
    <property type="term" value="F:aminoacyl-tRNA deacylase activity"/>
    <property type="evidence" value="ECO:0007669"/>
    <property type="project" value="TreeGrafter"/>
</dbReference>
<dbReference type="PROSITE" id="PS50860">
    <property type="entry name" value="AA_TRNA_LIGASE_II_ALA"/>
    <property type="match status" value="1"/>
</dbReference>
<evidence type="ECO:0000256" key="11">
    <source>
        <dbReference type="ARBA" id="ARBA00023128"/>
    </source>
</evidence>
<dbReference type="RefSeq" id="XP_001642960.1">
    <property type="nucleotide sequence ID" value="XM_001642910.1"/>
</dbReference>
<reference evidence="18 19" key="1">
    <citation type="journal article" date="2007" name="Proc. Natl. Acad. Sci. U.S.A.">
        <title>Independent sorting-out of thousands of duplicated gene pairs in two yeast species descended from a whole-genome duplication.</title>
        <authorList>
            <person name="Scannell D.R."/>
            <person name="Frank A.C."/>
            <person name="Conant G.C."/>
            <person name="Byrne K.P."/>
            <person name="Woolfit M."/>
            <person name="Wolfe K.H."/>
        </authorList>
    </citation>
    <scope>NUCLEOTIDE SEQUENCE [LARGE SCALE GENOMIC DNA]</scope>
    <source>
        <strain evidence="19">ATCC 22028 / DSM 70294 / BCRC 21397 / CBS 2163 / NBRC 10782 / NRRL Y-8283 / UCD 57-17</strain>
    </source>
</reference>